<name>A0A4R8WGP3_9MICO</name>
<organism evidence="3 4">
    <name type="scientific">Cryobacterium mannosilyticum</name>
    <dbReference type="NCBI Taxonomy" id="1259190"/>
    <lineage>
        <taxon>Bacteria</taxon>
        <taxon>Bacillati</taxon>
        <taxon>Actinomycetota</taxon>
        <taxon>Actinomycetes</taxon>
        <taxon>Micrococcales</taxon>
        <taxon>Microbacteriaceae</taxon>
        <taxon>Cryobacterium</taxon>
    </lineage>
</organism>
<feature type="transmembrane region" description="Helical" evidence="2">
    <location>
        <begin position="173"/>
        <end position="195"/>
    </location>
</feature>
<dbReference type="Proteomes" id="UP000297643">
    <property type="component" value="Unassembled WGS sequence"/>
</dbReference>
<gene>
    <name evidence="3" type="ORF">E3O32_01495</name>
</gene>
<dbReference type="Pfam" id="PF03988">
    <property type="entry name" value="DUF347"/>
    <property type="match status" value="4"/>
</dbReference>
<feature type="transmembrane region" description="Helical" evidence="2">
    <location>
        <begin position="108"/>
        <end position="128"/>
    </location>
</feature>
<keyword evidence="2" id="KW-0812">Transmembrane</keyword>
<evidence type="ECO:0008006" key="5">
    <source>
        <dbReference type="Google" id="ProtNLM"/>
    </source>
</evidence>
<dbReference type="AlphaFoldDB" id="A0A4R8WGP3"/>
<reference evidence="3 4" key="1">
    <citation type="submission" date="2019-03" db="EMBL/GenBank/DDBJ databases">
        <title>Genomics of glacier-inhabiting Cryobacterium strains.</title>
        <authorList>
            <person name="Liu Q."/>
            <person name="Xin Y.-H."/>
        </authorList>
    </citation>
    <scope>NUCLEOTIDE SEQUENCE [LARGE SCALE GENOMIC DNA]</scope>
    <source>
        <strain evidence="3 4">RHLT2-21</strain>
    </source>
</reference>
<protein>
    <recommendedName>
        <fullName evidence="5">Membrane-anchored protein</fullName>
    </recommendedName>
</protein>
<proteinExistence type="predicted"/>
<sequence length="268" mass="28444">MSMTTSTAETVATRGPSSMSKVPEPTLVFWIIKILATTVGETFADFLATNLNLGLTNTTYVMGALLAIALVVQFRSVRHAPSIYWLAVVLISVVGTLITDNLTDNFGVSLETTTIVFAAALLATFIAWYASEKTLSIHTITSTRREAFYWLTILFTFALGTAAGDLIAEGLNLGYWVSALIFAGAIALVAGSHIIARRGAVFAFWIAYILTRPLGASLGDYLSQPRHDGGLGIGTVGTSAVFLTAILALVVYLTVQKRPASAEAASGE</sequence>
<dbReference type="InterPro" id="IPR007136">
    <property type="entry name" value="DUF347"/>
</dbReference>
<evidence type="ECO:0000313" key="3">
    <source>
        <dbReference type="EMBL" id="TFC07228.1"/>
    </source>
</evidence>
<dbReference type="EMBL" id="SOFM01000007">
    <property type="protein sequence ID" value="TFC07228.1"/>
    <property type="molecule type" value="Genomic_DNA"/>
</dbReference>
<feature type="transmembrane region" description="Helical" evidence="2">
    <location>
        <begin position="84"/>
        <end position="102"/>
    </location>
</feature>
<feature type="region of interest" description="Disordered" evidence="1">
    <location>
        <begin position="1"/>
        <end position="20"/>
    </location>
</feature>
<feature type="transmembrane region" description="Helical" evidence="2">
    <location>
        <begin position="231"/>
        <end position="255"/>
    </location>
</feature>
<evidence type="ECO:0000256" key="2">
    <source>
        <dbReference type="SAM" id="Phobius"/>
    </source>
</evidence>
<evidence type="ECO:0000256" key="1">
    <source>
        <dbReference type="SAM" id="MobiDB-lite"/>
    </source>
</evidence>
<comment type="caution">
    <text evidence="3">The sequence shown here is derived from an EMBL/GenBank/DDBJ whole genome shotgun (WGS) entry which is preliminary data.</text>
</comment>
<feature type="transmembrane region" description="Helical" evidence="2">
    <location>
        <begin position="54"/>
        <end position="72"/>
    </location>
</feature>
<accession>A0A4R8WGP3</accession>
<keyword evidence="2" id="KW-1133">Transmembrane helix</keyword>
<evidence type="ECO:0000313" key="4">
    <source>
        <dbReference type="Proteomes" id="UP000297643"/>
    </source>
</evidence>
<feature type="transmembrane region" description="Helical" evidence="2">
    <location>
        <begin position="148"/>
        <end position="167"/>
    </location>
</feature>
<keyword evidence="4" id="KW-1185">Reference proteome</keyword>
<keyword evidence="2" id="KW-0472">Membrane</keyword>
<feature type="transmembrane region" description="Helical" evidence="2">
    <location>
        <begin position="202"/>
        <end position="219"/>
    </location>
</feature>